<dbReference type="Gene3D" id="3.30.70.1900">
    <property type="match status" value="1"/>
</dbReference>
<reference evidence="7" key="1">
    <citation type="submission" date="2016-05" db="EMBL/GenBank/DDBJ databases">
        <authorList>
            <person name="Holder M.E."/>
            <person name="Ajami N.J."/>
            <person name="Petrosino J.F."/>
        </authorList>
    </citation>
    <scope>NUCLEOTIDE SEQUENCE [LARGE SCALE GENOMIC DNA]</scope>
    <source>
        <strain evidence="7">ATCC 700696</strain>
    </source>
</reference>
<evidence type="ECO:0000256" key="1">
    <source>
        <dbReference type="ARBA" id="ARBA00022722"/>
    </source>
</evidence>
<organism evidence="6 7">
    <name type="scientific">Mogibacterium pumilum</name>
    <dbReference type="NCBI Taxonomy" id="86332"/>
    <lineage>
        <taxon>Bacteria</taxon>
        <taxon>Bacillati</taxon>
        <taxon>Bacillota</taxon>
        <taxon>Clostridia</taxon>
        <taxon>Peptostreptococcales</taxon>
        <taxon>Anaerovoracaceae</taxon>
        <taxon>Mogibacterium</taxon>
    </lineage>
</organism>
<dbReference type="Proteomes" id="UP000214689">
    <property type="component" value="Chromosome"/>
</dbReference>
<dbReference type="AlphaFoldDB" id="A0A223AQS2"/>
<proteinExistence type="predicted"/>
<keyword evidence="4" id="KW-0051">Antiviral defense</keyword>
<keyword evidence="2" id="KW-0255">Endonuclease</keyword>
<evidence type="ECO:0000256" key="2">
    <source>
        <dbReference type="ARBA" id="ARBA00022759"/>
    </source>
</evidence>
<dbReference type="RefSeq" id="WP_094233518.1">
    <property type="nucleotide sequence ID" value="NZ_CP016199.1"/>
</dbReference>
<evidence type="ECO:0000313" key="6">
    <source>
        <dbReference type="EMBL" id="ASS37296.1"/>
    </source>
</evidence>
<keyword evidence="7" id="KW-1185">Reference proteome</keyword>
<keyword evidence="1" id="KW-0540">Nuclease</keyword>
<dbReference type="NCBIfam" id="TIGR01877">
    <property type="entry name" value="cas_cas6"/>
    <property type="match status" value="1"/>
</dbReference>
<keyword evidence="3" id="KW-0378">Hydrolase</keyword>
<dbReference type="GO" id="GO:0051607">
    <property type="term" value="P:defense response to virus"/>
    <property type="evidence" value="ECO:0007669"/>
    <property type="project" value="UniProtKB-KW"/>
</dbReference>
<sequence>MFCKLNIILENKNGYDLNISSILHGALMQFISSDYAITLHENGLKPYTQHVEIKDDTIEWIITTLTKEAKENIIDKIIASKPNEIYLEYKDEKVNVVKYEIGAIEYDEVLDKTYFGDCPRIVRINFLTPTAFKVNDTYQFYPTVEHIFMSLINKHDCVSQGTQIFSEEIMEEIRERVSIVGYNLRSKMFHLEGVKIPSFIGSITIKIGGNKQFVNLINMLCECGKYSGVGIKTAIGMGAINVFPKARKE</sequence>
<name>A0A223AQS2_9FIRM</name>
<dbReference type="OrthoDB" id="425607at2"/>
<evidence type="ECO:0000259" key="5">
    <source>
        <dbReference type="Pfam" id="PF10040"/>
    </source>
</evidence>
<dbReference type="InterPro" id="IPR019267">
    <property type="entry name" value="CRISPR-assoc_Cas6_C"/>
</dbReference>
<gene>
    <name evidence="6" type="ORF">AXF17_01635</name>
</gene>
<accession>A0A223AQS2</accession>
<dbReference type="InterPro" id="IPR010156">
    <property type="entry name" value="CRISPR-assoc_prot_Cas6"/>
</dbReference>
<dbReference type="GO" id="GO:0016788">
    <property type="term" value="F:hydrolase activity, acting on ester bonds"/>
    <property type="evidence" value="ECO:0007669"/>
    <property type="project" value="InterPro"/>
</dbReference>
<evidence type="ECO:0000313" key="7">
    <source>
        <dbReference type="Proteomes" id="UP000214689"/>
    </source>
</evidence>
<evidence type="ECO:0000256" key="3">
    <source>
        <dbReference type="ARBA" id="ARBA00022801"/>
    </source>
</evidence>
<dbReference type="EMBL" id="CP016199">
    <property type="protein sequence ID" value="ASS37296.1"/>
    <property type="molecule type" value="Genomic_DNA"/>
</dbReference>
<evidence type="ECO:0000256" key="4">
    <source>
        <dbReference type="ARBA" id="ARBA00023118"/>
    </source>
</evidence>
<feature type="domain" description="CRISPR-associated protein Cas6 C-terminal" evidence="5">
    <location>
        <begin position="124"/>
        <end position="240"/>
    </location>
</feature>
<dbReference type="Pfam" id="PF10040">
    <property type="entry name" value="CRISPR_Cas6"/>
    <property type="match status" value="1"/>
</dbReference>
<dbReference type="GO" id="GO:0004519">
    <property type="term" value="F:endonuclease activity"/>
    <property type="evidence" value="ECO:0007669"/>
    <property type="project" value="UniProtKB-KW"/>
</dbReference>
<dbReference type="CDD" id="cd21141">
    <property type="entry name" value="Cas6_III-like"/>
    <property type="match status" value="1"/>
</dbReference>
<protein>
    <submittedName>
        <fullName evidence="6">CRISPR-associated endoribonuclease Cas6</fullName>
    </submittedName>
</protein>